<accession>A0AAU0MZI6</accession>
<name>A0AAU0MZI6_9GAMM</name>
<organism evidence="1 2">
    <name type="scientific">Microbulbifer pacificus</name>
    <dbReference type="NCBI Taxonomy" id="407164"/>
    <lineage>
        <taxon>Bacteria</taxon>
        <taxon>Pseudomonadati</taxon>
        <taxon>Pseudomonadota</taxon>
        <taxon>Gammaproteobacteria</taxon>
        <taxon>Cellvibrionales</taxon>
        <taxon>Microbulbiferaceae</taxon>
        <taxon>Microbulbifer</taxon>
    </lineage>
</organism>
<dbReference type="AlphaFoldDB" id="A0AAU0MZI6"/>
<evidence type="ECO:0000313" key="2">
    <source>
        <dbReference type="Proteomes" id="UP001302477"/>
    </source>
</evidence>
<gene>
    <name evidence="1" type="ORF">R5R33_03045</name>
</gene>
<proteinExistence type="predicted"/>
<protein>
    <submittedName>
        <fullName evidence="1">Uncharacterized protein</fullName>
    </submittedName>
</protein>
<dbReference type="Proteomes" id="UP001302477">
    <property type="component" value="Chromosome"/>
</dbReference>
<sequence length="124" mass="14185">MKVKLKSFEQQIIRFLAQAHLSGEQRAKLSQCLDYAQYEYTGWGYYLTVADEIFPKEHAIIDTPWVCASAGSLETGYLLIFLDSEITLECFPYINSHDQCGFPEGFRGMDVSWWVQSEPDTSAI</sequence>
<reference evidence="1 2" key="1">
    <citation type="submission" date="2023-10" db="EMBL/GenBank/DDBJ databases">
        <title>Description of Microbulbifer bruguierae sp. nov., isolated from the sediments of mangrove plant Bruguiera sexangula and comparative genomic analyses of the genus Microbulbifer.</title>
        <authorList>
            <person name="Long M."/>
        </authorList>
    </citation>
    <scope>NUCLEOTIDE SEQUENCE [LARGE SCALE GENOMIC DNA]</scope>
    <source>
        <strain evidence="1 2">SPO729</strain>
    </source>
</reference>
<dbReference type="RefSeq" id="WP_318954587.1">
    <property type="nucleotide sequence ID" value="NZ_CP137555.1"/>
</dbReference>
<dbReference type="KEGG" id="mpaf:R5R33_03045"/>
<evidence type="ECO:0000313" key="1">
    <source>
        <dbReference type="EMBL" id="WOX06128.1"/>
    </source>
</evidence>
<dbReference type="EMBL" id="CP137555">
    <property type="protein sequence ID" value="WOX06128.1"/>
    <property type="molecule type" value="Genomic_DNA"/>
</dbReference>
<keyword evidence="2" id="KW-1185">Reference proteome</keyword>